<evidence type="ECO:0000313" key="2">
    <source>
        <dbReference type="EMBL" id="SBQ86939.1"/>
    </source>
</evidence>
<feature type="non-terminal residue" evidence="2">
    <location>
        <position position="1"/>
    </location>
</feature>
<evidence type="ECO:0000256" key="1">
    <source>
        <dbReference type="SAM" id="MobiDB-lite"/>
    </source>
</evidence>
<organism evidence="2">
    <name type="scientific">Nothobranchius kuhntae</name>
    <name type="common">Beira killifish</name>
    <dbReference type="NCBI Taxonomy" id="321403"/>
    <lineage>
        <taxon>Eukaryota</taxon>
        <taxon>Metazoa</taxon>
        <taxon>Chordata</taxon>
        <taxon>Craniata</taxon>
        <taxon>Vertebrata</taxon>
        <taxon>Euteleostomi</taxon>
        <taxon>Actinopterygii</taxon>
        <taxon>Neopterygii</taxon>
        <taxon>Teleostei</taxon>
        <taxon>Neoteleostei</taxon>
        <taxon>Acanthomorphata</taxon>
        <taxon>Ovalentaria</taxon>
        <taxon>Atherinomorphae</taxon>
        <taxon>Cyprinodontiformes</taxon>
        <taxon>Nothobranchiidae</taxon>
        <taxon>Nothobranchius</taxon>
    </lineage>
</organism>
<reference evidence="2" key="1">
    <citation type="submission" date="2016-05" db="EMBL/GenBank/DDBJ databases">
        <authorList>
            <person name="Lavstsen T."/>
            <person name="Jespersen J.S."/>
        </authorList>
    </citation>
    <scope>NUCLEOTIDE SEQUENCE</scope>
    <source>
        <tissue evidence="2">Brain</tissue>
    </source>
</reference>
<proteinExistence type="predicted"/>
<feature type="non-terminal residue" evidence="2">
    <location>
        <position position="35"/>
    </location>
</feature>
<sequence>VVPTKSRALKPTHAAASAIFHTSPRAPSPSSLPSF</sequence>
<dbReference type="EMBL" id="HAED01001094">
    <property type="protein sequence ID" value="SBQ86939.1"/>
    <property type="molecule type" value="Transcribed_RNA"/>
</dbReference>
<accession>A0A1A8HP09</accession>
<reference evidence="2" key="2">
    <citation type="submission" date="2016-06" db="EMBL/GenBank/DDBJ databases">
        <title>The genome of a short-lived fish provides insights into sex chromosome evolution and the genetic control of aging.</title>
        <authorList>
            <person name="Reichwald K."/>
            <person name="Felder M."/>
            <person name="Petzold A."/>
            <person name="Koch P."/>
            <person name="Groth M."/>
            <person name="Platzer M."/>
        </authorList>
    </citation>
    <scope>NUCLEOTIDE SEQUENCE</scope>
    <source>
        <tissue evidence="2">Brain</tissue>
    </source>
</reference>
<gene>
    <name evidence="2" type="primary">CABZ01007893.1</name>
</gene>
<protein>
    <submittedName>
        <fullName evidence="2">Oxysterol-binding protein</fullName>
    </submittedName>
</protein>
<name>A0A1A8HP09_NOTKU</name>
<feature type="compositionally biased region" description="Low complexity" evidence="1">
    <location>
        <begin position="23"/>
        <end position="35"/>
    </location>
</feature>
<dbReference type="AlphaFoldDB" id="A0A1A8HP09"/>
<feature type="region of interest" description="Disordered" evidence="1">
    <location>
        <begin position="1"/>
        <end position="35"/>
    </location>
</feature>